<keyword evidence="2" id="KW-1185">Reference proteome</keyword>
<organism evidence="1 2">
    <name type="scientific">Paenibacillus shirakamiensis</name>
    <dbReference type="NCBI Taxonomy" id="1265935"/>
    <lineage>
        <taxon>Bacteria</taxon>
        <taxon>Bacillati</taxon>
        <taxon>Bacillota</taxon>
        <taxon>Bacilli</taxon>
        <taxon>Bacillales</taxon>
        <taxon>Paenibacillaceae</taxon>
        <taxon>Paenibacillus</taxon>
    </lineage>
</organism>
<accession>A0ABS4JGU8</accession>
<proteinExistence type="predicted"/>
<evidence type="ECO:0000313" key="1">
    <source>
        <dbReference type="EMBL" id="MBP2000945.1"/>
    </source>
</evidence>
<reference evidence="1 2" key="1">
    <citation type="submission" date="2021-03" db="EMBL/GenBank/DDBJ databases">
        <title>Genomic Encyclopedia of Type Strains, Phase IV (KMG-IV): sequencing the most valuable type-strain genomes for metagenomic binning, comparative biology and taxonomic classification.</title>
        <authorList>
            <person name="Goeker M."/>
        </authorList>
    </citation>
    <scope>NUCLEOTIDE SEQUENCE [LARGE SCALE GENOMIC DNA]</scope>
    <source>
        <strain evidence="1 2">DSM 26806</strain>
    </source>
</reference>
<sequence>MAYTWCSNTPCYSSNSSLRVFYQFDPKTGYNNQIGCCSV</sequence>
<name>A0ABS4JGU8_9BACL</name>
<dbReference type="Proteomes" id="UP001519288">
    <property type="component" value="Unassembled WGS sequence"/>
</dbReference>
<dbReference type="EMBL" id="JAGGLD010000003">
    <property type="protein sequence ID" value="MBP2000945.1"/>
    <property type="molecule type" value="Genomic_DNA"/>
</dbReference>
<evidence type="ECO:0000313" key="2">
    <source>
        <dbReference type="Proteomes" id="UP001519288"/>
    </source>
</evidence>
<protein>
    <submittedName>
        <fullName evidence="1">Uncharacterized protein</fullName>
    </submittedName>
</protein>
<comment type="caution">
    <text evidence="1">The sequence shown here is derived from an EMBL/GenBank/DDBJ whole genome shotgun (WGS) entry which is preliminary data.</text>
</comment>
<gene>
    <name evidence="1" type="ORF">J2Z69_001988</name>
</gene>